<protein>
    <submittedName>
        <fullName evidence="1">Uncharacterized protein</fullName>
    </submittedName>
</protein>
<evidence type="ECO:0000313" key="1">
    <source>
        <dbReference type="EMBL" id="KOC67594.1"/>
    </source>
</evidence>
<dbReference type="STRING" id="597456.A0A0L7R9T0"/>
<dbReference type="Proteomes" id="UP000053825">
    <property type="component" value="Unassembled WGS sequence"/>
</dbReference>
<keyword evidence="2" id="KW-1185">Reference proteome</keyword>
<dbReference type="AlphaFoldDB" id="A0A0L7R9T0"/>
<sequence length="595" mass="68458">MAVNACVREKSEPSCGTIGKSDCFVRNSTCCNASDEFVAKSVGGNCTVCRNTSDTSATDVEDSEKSSTRKDAVCACGKQRVCQNASDKSDLHSGNSENSFTEESDSCVCEKYTVCRSAPEESSSSSEEQDSICGREEALLTSTCAYLSKCYNIAEELDPGLEELIKQFRRARYTGENRGHWEMMLHCERAAFPRAASNLPLPSREARFYWHLYSTAAKNSGSYQRQVNHALIVTLARLIRSGKRKKDINIWEQLIRLKTFDRIGRKDLIIHLEQLISKQTSLESICLEGLSLTPDEGVRLLLALYNSRKTMRYVYCWRAFEKMVGLSVDTERLVESRFYADKRIKKCDWFRAIGCLEFLTTLSINYAYIATPTGDLLIGLAKKLGPNWQWLQLLCLEEAIIQKTDCGFKVEKVMIPDNAWKTAHFWAPDLKVQYAIIGVPQYDVHKKFFTKNTRIHTFALSTSIDLRFRQPWYLDCTIKTLCSWYSNTLVYLCLQLWHNRQDLDNQLRKLFLYLPSLRIFEFIGEIRTLKTLCEMCCQIRCSRCNVCRVNIQLQNVIHNGFDKEKWVKSINCLMICFKHDFDRMGVKFDIDFYCC</sequence>
<name>A0A0L7R9T0_9HYME</name>
<organism evidence="1 2">
    <name type="scientific">Habropoda laboriosa</name>
    <dbReference type="NCBI Taxonomy" id="597456"/>
    <lineage>
        <taxon>Eukaryota</taxon>
        <taxon>Metazoa</taxon>
        <taxon>Ecdysozoa</taxon>
        <taxon>Arthropoda</taxon>
        <taxon>Hexapoda</taxon>
        <taxon>Insecta</taxon>
        <taxon>Pterygota</taxon>
        <taxon>Neoptera</taxon>
        <taxon>Endopterygota</taxon>
        <taxon>Hymenoptera</taxon>
        <taxon>Apocrita</taxon>
        <taxon>Aculeata</taxon>
        <taxon>Apoidea</taxon>
        <taxon>Anthophila</taxon>
        <taxon>Apidae</taxon>
        <taxon>Habropoda</taxon>
    </lineage>
</organism>
<reference evidence="1 2" key="1">
    <citation type="submission" date="2015-07" db="EMBL/GenBank/DDBJ databases">
        <title>The genome of Habropoda laboriosa.</title>
        <authorList>
            <person name="Pan H."/>
            <person name="Kapheim K."/>
        </authorList>
    </citation>
    <scope>NUCLEOTIDE SEQUENCE [LARGE SCALE GENOMIC DNA]</scope>
    <source>
        <strain evidence="1">0110345459</strain>
    </source>
</reference>
<proteinExistence type="predicted"/>
<accession>A0A0L7R9T0</accession>
<evidence type="ECO:0000313" key="2">
    <source>
        <dbReference type="Proteomes" id="UP000053825"/>
    </source>
</evidence>
<dbReference type="EMBL" id="KQ414621">
    <property type="protein sequence ID" value="KOC67594.1"/>
    <property type="molecule type" value="Genomic_DNA"/>
</dbReference>
<gene>
    <name evidence="1" type="ORF">WH47_10369</name>
</gene>